<sequence length="93" mass="10487">MEISAEKTKRMTNNSDDISIDIKISGQKLETVDKFKYLGAIVADEGSKPKRLSRIAQTIAALTKVKTIWKDRNIAFSSHWSSQYSCTPMRHGL</sequence>
<evidence type="ECO:0000313" key="2">
    <source>
        <dbReference type="Proteomes" id="UP000735302"/>
    </source>
</evidence>
<keyword evidence="2" id="KW-1185">Reference proteome</keyword>
<organism evidence="1 2">
    <name type="scientific">Plakobranchus ocellatus</name>
    <dbReference type="NCBI Taxonomy" id="259542"/>
    <lineage>
        <taxon>Eukaryota</taxon>
        <taxon>Metazoa</taxon>
        <taxon>Spiralia</taxon>
        <taxon>Lophotrochozoa</taxon>
        <taxon>Mollusca</taxon>
        <taxon>Gastropoda</taxon>
        <taxon>Heterobranchia</taxon>
        <taxon>Euthyneura</taxon>
        <taxon>Panpulmonata</taxon>
        <taxon>Sacoglossa</taxon>
        <taxon>Placobranchoidea</taxon>
        <taxon>Plakobranchidae</taxon>
        <taxon>Plakobranchus</taxon>
    </lineage>
</organism>
<proteinExistence type="predicted"/>
<reference evidence="1 2" key="1">
    <citation type="journal article" date="2021" name="Elife">
        <title>Chloroplast acquisition without the gene transfer in kleptoplastic sea slugs, Plakobranchus ocellatus.</title>
        <authorList>
            <person name="Maeda T."/>
            <person name="Takahashi S."/>
            <person name="Yoshida T."/>
            <person name="Shimamura S."/>
            <person name="Takaki Y."/>
            <person name="Nagai Y."/>
            <person name="Toyoda A."/>
            <person name="Suzuki Y."/>
            <person name="Arimoto A."/>
            <person name="Ishii H."/>
            <person name="Satoh N."/>
            <person name="Nishiyama T."/>
            <person name="Hasebe M."/>
            <person name="Maruyama T."/>
            <person name="Minagawa J."/>
            <person name="Obokata J."/>
            <person name="Shigenobu S."/>
        </authorList>
    </citation>
    <scope>NUCLEOTIDE SEQUENCE [LARGE SCALE GENOMIC DNA]</scope>
</reference>
<dbReference type="AlphaFoldDB" id="A0AAV4BI79"/>
<name>A0AAV4BI79_9GAST</name>
<dbReference type="Proteomes" id="UP000735302">
    <property type="component" value="Unassembled WGS sequence"/>
</dbReference>
<dbReference type="EMBL" id="BLXT01005065">
    <property type="protein sequence ID" value="GFO19298.1"/>
    <property type="molecule type" value="Genomic_DNA"/>
</dbReference>
<protein>
    <recommendedName>
        <fullName evidence="3">Reverse transcriptase domain-containing protein</fullName>
    </recommendedName>
</protein>
<comment type="caution">
    <text evidence="1">The sequence shown here is derived from an EMBL/GenBank/DDBJ whole genome shotgun (WGS) entry which is preliminary data.</text>
</comment>
<evidence type="ECO:0008006" key="3">
    <source>
        <dbReference type="Google" id="ProtNLM"/>
    </source>
</evidence>
<gene>
    <name evidence="1" type="ORF">PoB_004580300</name>
</gene>
<evidence type="ECO:0000313" key="1">
    <source>
        <dbReference type="EMBL" id="GFO19298.1"/>
    </source>
</evidence>
<accession>A0AAV4BI79</accession>